<sequence>MMPNDVVEKKRHGLKPHSIQPPMLRPFLALVSLFLAAGFCRADVSTRSEKTFPARPDVVVSLTNVNGSIDVQGWDKPEVSLVAEKSATTTAALEKIRIEIDARPDHIAIKTDYPHRFFESSRGSVRYWLRVPAAAAIDKIESVNCPIAIKGVEGSTAISSVNGKIAITGLSSSLSLETVNGSARIEVTRLPAGSELKLHSVNGALDLALPAQVSARFDISTVGGRVTSAFPLASSGFIGRSFHGTTGSGDARVQIDTVNGTVAIAQR</sequence>
<protein>
    <recommendedName>
        <fullName evidence="1">DUF4097 domain-containing protein</fullName>
    </recommendedName>
</protein>
<accession>A0A1J5S6K2</accession>
<dbReference type="InterPro" id="IPR025164">
    <property type="entry name" value="Toastrack_DUF4097"/>
</dbReference>
<name>A0A1J5S6K2_9ZZZZ</name>
<evidence type="ECO:0000313" key="2">
    <source>
        <dbReference type="EMBL" id="OIR03746.1"/>
    </source>
</evidence>
<evidence type="ECO:0000259" key="1">
    <source>
        <dbReference type="Pfam" id="PF13349"/>
    </source>
</evidence>
<dbReference type="EMBL" id="MLJW01000063">
    <property type="protein sequence ID" value="OIR03746.1"/>
    <property type="molecule type" value="Genomic_DNA"/>
</dbReference>
<proteinExistence type="predicted"/>
<dbReference type="Pfam" id="PF13349">
    <property type="entry name" value="DUF4097"/>
    <property type="match status" value="1"/>
</dbReference>
<gene>
    <name evidence="2" type="ORF">GALL_141630</name>
</gene>
<reference evidence="2" key="1">
    <citation type="submission" date="2016-10" db="EMBL/GenBank/DDBJ databases">
        <title>Sequence of Gallionella enrichment culture.</title>
        <authorList>
            <person name="Poehlein A."/>
            <person name="Muehling M."/>
            <person name="Daniel R."/>
        </authorList>
    </citation>
    <scope>NUCLEOTIDE SEQUENCE</scope>
</reference>
<dbReference type="AlphaFoldDB" id="A0A1J5S6K2"/>
<feature type="domain" description="DUF4097" evidence="1">
    <location>
        <begin position="156"/>
        <end position="264"/>
    </location>
</feature>
<comment type="caution">
    <text evidence="2">The sequence shown here is derived from an EMBL/GenBank/DDBJ whole genome shotgun (WGS) entry which is preliminary data.</text>
</comment>
<organism evidence="2">
    <name type="scientific">mine drainage metagenome</name>
    <dbReference type="NCBI Taxonomy" id="410659"/>
    <lineage>
        <taxon>unclassified sequences</taxon>
        <taxon>metagenomes</taxon>
        <taxon>ecological metagenomes</taxon>
    </lineage>
</organism>